<dbReference type="Proteomes" id="UP000245539">
    <property type="component" value="Unassembled WGS sequence"/>
</dbReference>
<dbReference type="GO" id="GO:0051536">
    <property type="term" value="F:iron-sulfur cluster binding"/>
    <property type="evidence" value="ECO:0007669"/>
    <property type="project" value="UniProtKB-KW"/>
</dbReference>
<evidence type="ECO:0000256" key="1">
    <source>
        <dbReference type="ARBA" id="ARBA00001966"/>
    </source>
</evidence>
<gene>
    <name evidence="8" type="ORF">DKW60_05295</name>
</gene>
<comment type="cofactor">
    <cofactor evidence="1">
        <name>[4Fe-4S] cluster</name>
        <dbReference type="ChEBI" id="CHEBI:49883"/>
    </cofactor>
</comment>
<keyword evidence="5" id="KW-0411">Iron-sulfur</keyword>
<feature type="domain" description="Radical SAM core" evidence="7">
    <location>
        <begin position="354"/>
        <end position="579"/>
    </location>
</feature>
<dbReference type="Gene3D" id="3.80.30.20">
    <property type="entry name" value="tm_1862 like domain"/>
    <property type="match status" value="1"/>
</dbReference>
<feature type="domain" description="B12-binding" evidence="6">
    <location>
        <begin position="160"/>
        <end position="298"/>
    </location>
</feature>
<dbReference type="GO" id="GO:0031419">
    <property type="term" value="F:cobalamin binding"/>
    <property type="evidence" value="ECO:0007669"/>
    <property type="project" value="InterPro"/>
</dbReference>
<evidence type="ECO:0000256" key="4">
    <source>
        <dbReference type="ARBA" id="ARBA00023004"/>
    </source>
</evidence>
<keyword evidence="9" id="KW-1185">Reference proteome</keyword>
<evidence type="ECO:0000256" key="5">
    <source>
        <dbReference type="ARBA" id="ARBA00023014"/>
    </source>
</evidence>
<dbReference type="SMART" id="SM00729">
    <property type="entry name" value="Elp3"/>
    <property type="match status" value="1"/>
</dbReference>
<dbReference type="SUPFAM" id="SSF52242">
    <property type="entry name" value="Cobalamin (vitamin B12)-binding domain"/>
    <property type="match status" value="1"/>
</dbReference>
<dbReference type="InterPro" id="IPR036724">
    <property type="entry name" value="Cobalamin-bd_sf"/>
</dbReference>
<keyword evidence="4" id="KW-0408">Iron</keyword>
<proteinExistence type="predicted"/>
<dbReference type="SUPFAM" id="SSF102114">
    <property type="entry name" value="Radical SAM enzymes"/>
    <property type="match status" value="1"/>
</dbReference>
<dbReference type="GO" id="GO:0046872">
    <property type="term" value="F:metal ion binding"/>
    <property type="evidence" value="ECO:0007669"/>
    <property type="project" value="UniProtKB-KW"/>
</dbReference>
<dbReference type="InterPro" id="IPR007197">
    <property type="entry name" value="rSAM"/>
</dbReference>
<keyword evidence="3" id="KW-0479">Metal-binding</keyword>
<dbReference type="Gene3D" id="3.40.50.280">
    <property type="entry name" value="Cobalamin-binding domain"/>
    <property type="match status" value="1"/>
</dbReference>
<sequence>MKTLLCIPPMTQLNTPYPATAYLTGFLREQGQDVVQRDLAIELLLTLLTPEGLEQILDVVEEHYADFEDDELPDVIYQFLAEFEQYQQCVLPAIRFLQGKDPSLALRIVSRRFLPEGPSFEGIDGLDEATGDILKWAFGDLGTQDKAKHLATLFIDDLVQVIHQGVDVNFEISRYGESLAASNPSFDNLYEILHGELGLVEATLQHLLRQHLEDEQPDVLGITVPFPGNMLGALQIAKACREHSPNTRIVLGGGYINTELRSLTDPRIFEFADYLMLDDGEQPLLKLFEHLQGKADRSDLHRTYYLQDGAVQYQTQTQLPDIPHREIGTPVYDGLPLDSYLSLCEMLNPMHRIWSDGRWNKLTMAHGCYWTQCSFCDIGLDYIGRYDEAGADIIVDRIEKLIEETGQTGFHFVDEAAPPKVMFAMARKLIEKGIVITWWGNIRFEKTFTPERCQLLADSGCVAVSGGLEVASDRLLKLMKKGVTVEQVARVTKAFSDAGILVHAYLMYGFPSQTEEETVESLEYVRQLMMHRCIHSAYWHRFSATIHSPVGQRPDDYGVTLHPPMFEGFASNDIEFSDPVTADHELLGRGLKKALYNYMHGLGFEQPVAIWFEKRIKEPKVASDFIQNALCDQEKSRAIIPISVSQ</sequence>
<comment type="caution">
    <text evidence="8">The sequence shown here is derived from an EMBL/GenBank/DDBJ whole genome shotgun (WGS) entry which is preliminary data.</text>
</comment>
<name>A0A317CQA0_9GAMM</name>
<dbReference type="InterPro" id="IPR023404">
    <property type="entry name" value="rSAM_horseshoe"/>
</dbReference>
<dbReference type="AlphaFoldDB" id="A0A317CQA0"/>
<evidence type="ECO:0000256" key="3">
    <source>
        <dbReference type="ARBA" id="ARBA00022723"/>
    </source>
</evidence>
<dbReference type="PROSITE" id="PS51918">
    <property type="entry name" value="RADICAL_SAM"/>
    <property type="match status" value="1"/>
</dbReference>
<dbReference type="OrthoDB" id="9777636at2"/>
<dbReference type="InterPro" id="IPR006638">
    <property type="entry name" value="Elp3/MiaA/NifB-like_rSAM"/>
</dbReference>
<dbReference type="PANTHER" id="PTHR43409">
    <property type="entry name" value="ANAEROBIC MAGNESIUM-PROTOPORPHYRIN IX MONOMETHYL ESTER CYCLASE-RELATED"/>
    <property type="match status" value="1"/>
</dbReference>
<dbReference type="InterPro" id="IPR051198">
    <property type="entry name" value="BchE-like"/>
</dbReference>
<accession>A0A317CQA0</accession>
<dbReference type="InterPro" id="IPR006158">
    <property type="entry name" value="Cobalamin-bd"/>
</dbReference>
<reference evidence="8 9" key="1">
    <citation type="submission" date="2018-05" db="EMBL/GenBank/DDBJ databases">
        <title>Leucothrix arctica sp. nov., isolated from Arctic seawater.</title>
        <authorList>
            <person name="Choi A."/>
            <person name="Baek K."/>
        </authorList>
    </citation>
    <scope>NUCLEOTIDE SEQUENCE [LARGE SCALE GENOMIC DNA]</scope>
    <source>
        <strain evidence="8 9">JCM 18388</strain>
    </source>
</reference>
<protein>
    <submittedName>
        <fullName evidence="8">Radical SAM protein</fullName>
    </submittedName>
</protein>
<evidence type="ECO:0000259" key="6">
    <source>
        <dbReference type="PROSITE" id="PS51332"/>
    </source>
</evidence>
<dbReference type="EMBL" id="QGKM01000009">
    <property type="protein sequence ID" value="PWQ99693.1"/>
    <property type="molecule type" value="Genomic_DNA"/>
</dbReference>
<evidence type="ECO:0000313" key="8">
    <source>
        <dbReference type="EMBL" id="PWQ99693.1"/>
    </source>
</evidence>
<evidence type="ECO:0000259" key="7">
    <source>
        <dbReference type="PROSITE" id="PS51918"/>
    </source>
</evidence>
<dbReference type="SFLD" id="SFLDG01082">
    <property type="entry name" value="B12-binding_domain_containing"/>
    <property type="match status" value="1"/>
</dbReference>
<evidence type="ECO:0000313" key="9">
    <source>
        <dbReference type="Proteomes" id="UP000245539"/>
    </source>
</evidence>
<dbReference type="GO" id="GO:0003824">
    <property type="term" value="F:catalytic activity"/>
    <property type="evidence" value="ECO:0007669"/>
    <property type="project" value="InterPro"/>
</dbReference>
<dbReference type="SFLD" id="SFLDS00029">
    <property type="entry name" value="Radical_SAM"/>
    <property type="match status" value="1"/>
</dbReference>
<evidence type="ECO:0000256" key="2">
    <source>
        <dbReference type="ARBA" id="ARBA00022691"/>
    </source>
</evidence>
<dbReference type="PROSITE" id="PS51332">
    <property type="entry name" value="B12_BINDING"/>
    <property type="match status" value="1"/>
</dbReference>
<dbReference type="InterPro" id="IPR058240">
    <property type="entry name" value="rSAM_sf"/>
</dbReference>
<organism evidence="8 9">
    <name type="scientific">Leucothrix pacifica</name>
    <dbReference type="NCBI Taxonomy" id="1247513"/>
    <lineage>
        <taxon>Bacteria</taxon>
        <taxon>Pseudomonadati</taxon>
        <taxon>Pseudomonadota</taxon>
        <taxon>Gammaproteobacteria</taxon>
        <taxon>Thiotrichales</taxon>
        <taxon>Thiotrichaceae</taxon>
        <taxon>Leucothrix</taxon>
    </lineage>
</organism>
<keyword evidence="2" id="KW-0949">S-adenosyl-L-methionine</keyword>
<dbReference type="Pfam" id="PF04055">
    <property type="entry name" value="Radical_SAM"/>
    <property type="match status" value="1"/>
</dbReference>